<reference evidence="1" key="1">
    <citation type="journal article" date="2014" name="Int. J. Syst. Evol. Microbiol.">
        <title>Complete genome sequence of Corynebacterium casei LMG S-19264T (=DSM 44701T), isolated from a smear-ripened cheese.</title>
        <authorList>
            <consortium name="US DOE Joint Genome Institute (JGI-PGF)"/>
            <person name="Walter F."/>
            <person name="Albersmeier A."/>
            <person name="Kalinowski J."/>
            <person name="Ruckert C."/>
        </authorList>
    </citation>
    <scope>NUCLEOTIDE SEQUENCE</scope>
    <source>
        <strain evidence="1">CGMCC 1.16012</strain>
    </source>
</reference>
<sequence length="235" mass="25930">MTDPVDPAAVLRDRIIADPSVILEDQALMQALVAANDKSQGANVVDLRSVAMKRLESRLDQLEDTHRSVIAAAYDNMAGTNQIHRAILKMMDPVEFTDFLHNLHSEVAAILRVDGVRLVLEAGPDRVGDTLKDLNEVLLLAEPGFLENYLTQPGTPAGRKVVLRQMSPGQPEIYENRNSNLQSEALMRLDFGPGRLPGLLALASSDPHQFSPQQGADLLIFFAGVFERSMRHWLS</sequence>
<dbReference type="AlphaFoldDB" id="A0A917ALD8"/>
<keyword evidence="2" id="KW-1185">Reference proteome</keyword>
<dbReference type="OrthoDB" id="7200179at2"/>
<evidence type="ECO:0000313" key="1">
    <source>
        <dbReference type="EMBL" id="GGE60453.1"/>
    </source>
</evidence>
<proteinExistence type="predicted"/>
<comment type="caution">
    <text evidence="1">The sequence shown here is derived from an EMBL/GenBank/DDBJ whole genome shotgun (WGS) entry which is preliminary data.</text>
</comment>
<dbReference type="RefSeq" id="WP_095595504.1">
    <property type="nucleotide sequence ID" value="NZ_BMKN01000003.1"/>
</dbReference>
<dbReference type="Proteomes" id="UP000606730">
    <property type="component" value="Unassembled WGS sequence"/>
</dbReference>
<protein>
    <submittedName>
        <fullName evidence="1">Tyrosine recombinase XerC</fullName>
    </submittedName>
</protein>
<dbReference type="EMBL" id="BMKN01000003">
    <property type="protein sequence ID" value="GGE60453.1"/>
    <property type="molecule type" value="Genomic_DNA"/>
</dbReference>
<gene>
    <name evidence="1" type="ORF">GCM10011517_29990</name>
</gene>
<dbReference type="Gene3D" id="3.30.450.40">
    <property type="match status" value="1"/>
</dbReference>
<dbReference type="Pfam" id="PF04340">
    <property type="entry name" value="DUF484"/>
    <property type="match status" value="1"/>
</dbReference>
<name>A0A917ALD8_9RHOB</name>
<organism evidence="1 2">
    <name type="scientific">Actibacterium pelagium</name>
    <dbReference type="NCBI Taxonomy" id="2029103"/>
    <lineage>
        <taxon>Bacteria</taxon>
        <taxon>Pseudomonadati</taxon>
        <taxon>Pseudomonadota</taxon>
        <taxon>Alphaproteobacteria</taxon>
        <taxon>Rhodobacterales</taxon>
        <taxon>Roseobacteraceae</taxon>
        <taxon>Actibacterium</taxon>
    </lineage>
</organism>
<dbReference type="InterPro" id="IPR029016">
    <property type="entry name" value="GAF-like_dom_sf"/>
</dbReference>
<evidence type="ECO:0000313" key="2">
    <source>
        <dbReference type="Proteomes" id="UP000606730"/>
    </source>
</evidence>
<accession>A0A917ALD8</accession>
<reference evidence="1" key="2">
    <citation type="submission" date="2020-09" db="EMBL/GenBank/DDBJ databases">
        <authorList>
            <person name="Sun Q."/>
            <person name="Zhou Y."/>
        </authorList>
    </citation>
    <scope>NUCLEOTIDE SEQUENCE</scope>
    <source>
        <strain evidence="1">CGMCC 1.16012</strain>
    </source>
</reference>
<dbReference type="InterPro" id="IPR007435">
    <property type="entry name" value="DUF484"/>
</dbReference>